<sequence>MAVRNRLSKREIKPRKDAIFDPNRPALFVFPDIAGFGSNPLRSSFVLGVFRIQKGS</sequence>
<dbReference type="Gramene" id="Solyc02g062010.1.1">
    <property type="protein sequence ID" value="Solyc02g062010.1.1.1"/>
    <property type="gene ID" value="Solyc02g062010.1"/>
</dbReference>
<dbReference type="EnsemblPlants" id="Solyc02g062010.1.1">
    <property type="protein sequence ID" value="Solyc02g062010.1.1.1"/>
    <property type="gene ID" value="Solyc02g062010.1"/>
</dbReference>
<dbReference type="PaxDb" id="4081-Solyc02g062010.1.1"/>
<organism evidence="1">
    <name type="scientific">Solanum lycopersicum</name>
    <name type="common">Tomato</name>
    <name type="synonym">Lycopersicon esculentum</name>
    <dbReference type="NCBI Taxonomy" id="4081"/>
    <lineage>
        <taxon>Eukaryota</taxon>
        <taxon>Viridiplantae</taxon>
        <taxon>Streptophyta</taxon>
        <taxon>Embryophyta</taxon>
        <taxon>Tracheophyta</taxon>
        <taxon>Spermatophyta</taxon>
        <taxon>Magnoliopsida</taxon>
        <taxon>eudicotyledons</taxon>
        <taxon>Gunneridae</taxon>
        <taxon>Pentapetalae</taxon>
        <taxon>asterids</taxon>
        <taxon>lamiids</taxon>
        <taxon>Solanales</taxon>
        <taxon>Solanaceae</taxon>
        <taxon>Solanoideae</taxon>
        <taxon>Solaneae</taxon>
        <taxon>Solanum</taxon>
        <taxon>Solanum subgen. Lycopersicon</taxon>
    </lineage>
</organism>
<evidence type="ECO:0000313" key="1">
    <source>
        <dbReference type="EnsemblPlants" id="Solyc02g062010.1.1.1"/>
    </source>
</evidence>
<protein>
    <submittedName>
        <fullName evidence="1">Uncharacterized protein</fullName>
    </submittedName>
</protein>
<proteinExistence type="predicted"/>
<dbReference type="Proteomes" id="UP000004994">
    <property type="component" value="Chromosome 2"/>
</dbReference>
<evidence type="ECO:0000313" key="2">
    <source>
        <dbReference type="Proteomes" id="UP000004994"/>
    </source>
</evidence>
<reference evidence="1" key="2">
    <citation type="submission" date="2019-01" db="UniProtKB">
        <authorList>
            <consortium name="EnsemblPlants"/>
        </authorList>
    </citation>
    <scope>IDENTIFICATION</scope>
    <source>
        <strain evidence="1">cv. Heinz 1706</strain>
    </source>
</reference>
<reference evidence="1" key="1">
    <citation type="journal article" date="2012" name="Nature">
        <title>The tomato genome sequence provides insights into fleshy fruit evolution.</title>
        <authorList>
            <consortium name="Tomato Genome Consortium"/>
        </authorList>
    </citation>
    <scope>NUCLEOTIDE SEQUENCE [LARGE SCALE GENOMIC DNA]</scope>
    <source>
        <strain evidence="1">cv. Heinz 1706</strain>
    </source>
</reference>
<accession>A0A3Q7EY96</accession>
<name>A0A3Q7EY96_SOLLC</name>
<dbReference type="InParanoid" id="A0A3Q7EY96"/>
<keyword evidence="2" id="KW-1185">Reference proteome</keyword>
<dbReference type="AlphaFoldDB" id="A0A3Q7EY96"/>